<keyword evidence="2 3" id="KW-0040">ANK repeat</keyword>
<organism evidence="5 6">
    <name type="scientific">Tribonema minus</name>
    <dbReference type="NCBI Taxonomy" id="303371"/>
    <lineage>
        <taxon>Eukaryota</taxon>
        <taxon>Sar</taxon>
        <taxon>Stramenopiles</taxon>
        <taxon>Ochrophyta</taxon>
        <taxon>PX clade</taxon>
        <taxon>Xanthophyceae</taxon>
        <taxon>Tribonematales</taxon>
        <taxon>Tribonemataceae</taxon>
        <taxon>Tribonema</taxon>
    </lineage>
</organism>
<dbReference type="Pfam" id="PF12796">
    <property type="entry name" value="Ank_2"/>
    <property type="match status" value="1"/>
</dbReference>
<feature type="compositionally biased region" description="Low complexity" evidence="4">
    <location>
        <begin position="508"/>
        <end position="523"/>
    </location>
</feature>
<dbReference type="AlphaFoldDB" id="A0A836C8Q5"/>
<feature type="region of interest" description="Disordered" evidence="4">
    <location>
        <begin position="507"/>
        <end position="529"/>
    </location>
</feature>
<evidence type="ECO:0000313" key="5">
    <source>
        <dbReference type="EMBL" id="KAG5175988.1"/>
    </source>
</evidence>
<protein>
    <submittedName>
        <fullName evidence="5">Uncharacterized protein</fullName>
    </submittedName>
</protein>
<keyword evidence="6" id="KW-1185">Reference proteome</keyword>
<keyword evidence="1" id="KW-0677">Repeat</keyword>
<dbReference type="Proteomes" id="UP000664859">
    <property type="component" value="Unassembled WGS sequence"/>
</dbReference>
<feature type="repeat" description="ANK" evidence="3">
    <location>
        <begin position="428"/>
        <end position="454"/>
    </location>
</feature>
<dbReference type="Gene3D" id="2.60.120.920">
    <property type="match status" value="1"/>
</dbReference>
<reference evidence="5" key="1">
    <citation type="submission" date="2021-02" db="EMBL/GenBank/DDBJ databases">
        <title>First Annotated Genome of the Yellow-green Alga Tribonema minus.</title>
        <authorList>
            <person name="Mahan K.M."/>
        </authorList>
    </citation>
    <scope>NUCLEOTIDE SEQUENCE</scope>
    <source>
        <strain evidence="5">UTEX B ZZ1240</strain>
    </source>
</reference>
<dbReference type="Gene3D" id="1.25.40.20">
    <property type="entry name" value="Ankyrin repeat-containing domain"/>
    <property type="match status" value="1"/>
</dbReference>
<proteinExistence type="predicted"/>
<dbReference type="PROSITE" id="PS50088">
    <property type="entry name" value="ANK_REPEAT"/>
    <property type="match status" value="2"/>
</dbReference>
<dbReference type="OrthoDB" id="194358at2759"/>
<dbReference type="SMART" id="SM00248">
    <property type="entry name" value="ANK"/>
    <property type="match status" value="3"/>
</dbReference>
<dbReference type="PANTHER" id="PTHR24171:SF10">
    <property type="entry name" value="ANKYRIN REPEAT DOMAIN-CONTAINING PROTEIN 29-LIKE"/>
    <property type="match status" value="1"/>
</dbReference>
<evidence type="ECO:0000256" key="1">
    <source>
        <dbReference type="ARBA" id="ARBA00022737"/>
    </source>
</evidence>
<accession>A0A836C8Q5</accession>
<dbReference type="Pfam" id="PF00023">
    <property type="entry name" value="Ank"/>
    <property type="match status" value="1"/>
</dbReference>
<name>A0A836C8Q5_9STRA</name>
<dbReference type="InterPro" id="IPR036770">
    <property type="entry name" value="Ankyrin_rpt-contain_sf"/>
</dbReference>
<dbReference type="InterPro" id="IPR002110">
    <property type="entry name" value="Ankyrin_rpt"/>
</dbReference>
<dbReference type="InterPro" id="IPR043136">
    <property type="entry name" value="B30.2/SPRY_sf"/>
</dbReference>
<evidence type="ECO:0000256" key="2">
    <source>
        <dbReference type="ARBA" id="ARBA00023043"/>
    </source>
</evidence>
<evidence type="ECO:0000256" key="3">
    <source>
        <dbReference type="PROSITE-ProRule" id="PRU00023"/>
    </source>
</evidence>
<gene>
    <name evidence="5" type="ORF">JKP88DRAFT_336780</name>
</gene>
<sequence>MHEIRPCTPEPEPVHVEHIPDPTLCFLEADLDEGLVVTANGYRIKTLGGGKEHRHDGAPRVILGLAPLISSEVRTQTMERTAGSVALTDSATVLHNGAELPNFNSIDLQHRQFEKGDAVSFGFDRAEGTVEIGKNGVLLGRVTLSDGLLPDLHPAVTICSARADELLDAKAAALSSKPLPNPSATFNRLCKTVEGVVVEGPHPYPSSMKHTAFVTVPEAACVALVFDGVCNATAGDARVTIWLDEWRTQRLGPPDGYKCLAGDSHRTAPFHGTVLEQSTGLPGMGNIPPLFVPQASFLVTFHADRWVGQATDGADWGWRVVAYHCDSEQHGLALWQQAREHCHRAAALNAPAPPPRHGETALHVAARAGNHAAVTCLCSSGGADLVNARWQSGGGGGTALHEAAGVGACACAAALIAAGADVAVADDCGETALHVAARYGYASLTKLLLQATSDHGATLLALRNTKGKTALQLVPPGCHPLIALLTPAVKGKKEAHYRSPIRGSRLKVPGSRGSVGVGRAPVSQSNLSA</sequence>
<evidence type="ECO:0000256" key="4">
    <source>
        <dbReference type="SAM" id="MobiDB-lite"/>
    </source>
</evidence>
<dbReference type="EMBL" id="JAFCMP010000542">
    <property type="protein sequence ID" value="KAG5175988.1"/>
    <property type="molecule type" value="Genomic_DNA"/>
</dbReference>
<comment type="caution">
    <text evidence="5">The sequence shown here is derived from an EMBL/GenBank/DDBJ whole genome shotgun (WGS) entry which is preliminary data.</text>
</comment>
<dbReference type="PROSITE" id="PS50297">
    <property type="entry name" value="ANK_REP_REGION"/>
    <property type="match status" value="2"/>
</dbReference>
<feature type="repeat" description="ANK" evidence="3">
    <location>
        <begin position="395"/>
        <end position="427"/>
    </location>
</feature>
<dbReference type="PANTHER" id="PTHR24171">
    <property type="entry name" value="ANKYRIN REPEAT DOMAIN-CONTAINING PROTEIN 39-RELATED"/>
    <property type="match status" value="1"/>
</dbReference>
<evidence type="ECO:0000313" key="6">
    <source>
        <dbReference type="Proteomes" id="UP000664859"/>
    </source>
</evidence>
<dbReference type="SUPFAM" id="SSF48403">
    <property type="entry name" value="Ankyrin repeat"/>
    <property type="match status" value="1"/>
</dbReference>